<dbReference type="Proteomes" id="UP000594262">
    <property type="component" value="Unplaced"/>
</dbReference>
<dbReference type="InterPro" id="IPR013083">
    <property type="entry name" value="Znf_RING/FYVE/PHD"/>
</dbReference>
<keyword evidence="4 5" id="KW-0175">Coiled coil</keyword>
<keyword evidence="1" id="KW-1017">Isopeptide bond</keyword>
<dbReference type="PROSITE" id="PS50144">
    <property type="entry name" value="MATH"/>
    <property type="match status" value="1"/>
</dbReference>
<evidence type="ECO:0000259" key="6">
    <source>
        <dbReference type="PROSITE" id="PS50144"/>
    </source>
</evidence>
<dbReference type="SUPFAM" id="SSF49599">
    <property type="entry name" value="TRAF domain-like"/>
    <property type="match status" value="1"/>
</dbReference>
<feature type="coiled-coil region" evidence="5">
    <location>
        <begin position="195"/>
        <end position="240"/>
    </location>
</feature>
<dbReference type="GO" id="GO:0042981">
    <property type="term" value="P:regulation of apoptotic process"/>
    <property type="evidence" value="ECO:0007669"/>
    <property type="project" value="InterPro"/>
</dbReference>
<feature type="domain" description="MATH" evidence="6">
    <location>
        <begin position="282"/>
        <end position="427"/>
    </location>
</feature>
<dbReference type="InterPro" id="IPR049342">
    <property type="entry name" value="TRAF1-6_MATH_dom"/>
</dbReference>
<dbReference type="GO" id="GO:0008270">
    <property type="term" value="F:zinc ion binding"/>
    <property type="evidence" value="ECO:0007669"/>
    <property type="project" value="InterPro"/>
</dbReference>
<dbReference type="Pfam" id="PF21355">
    <property type="entry name" value="TRAF-mep_MATH"/>
    <property type="match status" value="1"/>
</dbReference>
<dbReference type="FunFam" id="2.60.210.10:FF:000001">
    <property type="entry name" value="TNF receptor-associated factor"/>
    <property type="match status" value="1"/>
</dbReference>
<dbReference type="AlphaFoldDB" id="A0A7M5ULE3"/>
<name>A0A7M5ULE3_9CNID</name>
<evidence type="ECO:0000313" key="7">
    <source>
        <dbReference type="EnsemblMetazoa" id="CLYHEMP011634.1"/>
    </source>
</evidence>
<organism evidence="7 8">
    <name type="scientific">Clytia hemisphaerica</name>
    <dbReference type="NCBI Taxonomy" id="252671"/>
    <lineage>
        <taxon>Eukaryota</taxon>
        <taxon>Metazoa</taxon>
        <taxon>Cnidaria</taxon>
        <taxon>Hydrozoa</taxon>
        <taxon>Hydroidolina</taxon>
        <taxon>Leptothecata</taxon>
        <taxon>Obeliida</taxon>
        <taxon>Clytiidae</taxon>
        <taxon>Clytia</taxon>
    </lineage>
</organism>
<dbReference type="SMART" id="SM00061">
    <property type="entry name" value="MATH"/>
    <property type="match status" value="1"/>
</dbReference>
<sequence>MANKLSNIQLVDFTEIKLLNELDEKTSRYLCQLCGSLMKNPIQTFQGNSACLECYKEALKRNEGKQCPLDGSPIVESKNNFFKDRAKEMEILNLNCYCLQRENGCQWTGTICDMIKRHNCKFIPRNCRNCCETFLNEKDHLTTCVSLIKEGDCFFKQVGCHFKAINKEDMAKHVIEHSEIHQSVYETDEQRNMEIKHLLNENKKLKQTVDQLTQRLKNVEENSNQQNNDLLDAIAELAKRSGQPAPDSEGLTATITESVKTNTENISDLDLKFQLHENSVDDGHLVWKVNNFHQRTTDAIVGKTRALHSAPCFTSKYGYKFCLRLYLHGDGMGKGTHLSLFLVLMKSEYDNILEWPFQKKIKFTLVNQEDRSKDHVEKMFPNKDSSSFQKPKKDMNIASGCPMFMNLNRLQPEGFLKDDSLFVEVRID</sequence>
<dbReference type="InterPro" id="IPR012227">
    <property type="entry name" value="TNF_rcpt-assoc_TRAF_met"/>
</dbReference>
<dbReference type="OrthoDB" id="5980013at2759"/>
<dbReference type="PIRSF" id="PIRSF015614">
    <property type="entry name" value="TRAF"/>
    <property type="match status" value="1"/>
</dbReference>
<dbReference type="SUPFAM" id="SSF57850">
    <property type="entry name" value="RING/U-box"/>
    <property type="match status" value="1"/>
</dbReference>
<dbReference type="GO" id="GO:0043122">
    <property type="term" value="P:regulation of canonical NF-kappaB signal transduction"/>
    <property type="evidence" value="ECO:0007669"/>
    <property type="project" value="TreeGrafter"/>
</dbReference>
<dbReference type="Gene3D" id="3.30.40.10">
    <property type="entry name" value="Zinc/RING finger domain, C3HC4 (zinc finger)"/>
    <property type="match status" value="1"/>
</dbReference>
<dbReference type="GeneID" id="136817706"/>
<evidence type="ECO:0000313" key="8">
    <source>
        <dbReference type="Proteomes" id="UP000594262"/>
    </source>
</evidence>
<accession>A0A7M5ULE3</accession>
<dbReference type="EnsemblMetazoa" id="CLYHEMT011634.1">
    <property type="protein sequence ID" value="CLYHEMP011634.1"/>
    <property type="gene ID" value="CLYHEMG011634"/>
</dbReference>
<evidence type="ECO:0000256" key="3">
    <source>
        <dbReference type="ARBA" id="ARBA00022843"/>
    </source>
</evidence>
<dbReference type="RefSeq" id="XP_066930129.1">
    <property type="nucleotide sequence ID" value="XM_067074028.1"/>
</dbReference>
<dbReference type="InterPro" id="IPR008974">
    <property type="entry name" value="TRAF-like"/>
</dbReference>
<dbReference type="GO" id="GO:0007165">
    <property type="term" value="P:signal transduction"/>
    <property type="evidence" value="ECO:0007669"/>
    <property type="project" value="InterPro"/>
</dbReference>
<dbReference type="PANTHER" id="PTHR10131">
    <property type="entry name" value="TNF RECEPTOR ASSOCIATED FACTOR"/>
    <property type="match status" value="1"/>
</dbReference>
<dbReference type="GO" id="GO:0006915">
    <property type="term" value="P:apoptotic process"/>
    <property type="evidence" value="ECO:0007669"/>
    <property type="project" value="UniProtKB-KW"/>
</dbReference>
<protein>
    <recommendedName>
        <fullName evidence="6">MATH domain-containing protein</fullName>
    </recommendedName>
</protein>
<evidence type="ECO:0000256" key="2">
    <source>
        <dbReference type="ARBA" id="ARBA00022703"/>
    </source>
</evidence>
<dbReference type="CDD" id="cd00270">
    <property type="entry name" value="MATH_TRAF_C"/>
    <property type="match status" value="1"/>
</dbReference>
<proteinExistence type="predicted"/>
<evidence type="ECO:0000256" key="1">
    <source>
        <dbReference type="ARBA" id="ARBA00022499"/>
    </source>
</evidence>
<dbReference type="InterPro" id="IPR002083">
    <property type="entry name" value="MATH/TRAF_dom"/>
</dbReference>
<dbReference type="PANTHER" id="PTHR10131:SF94">
    <property type="entry name" value="TNF RECEPTOR-ASSOCIATED FACTOR 4"/>
    <property type="match status" value="1"/>
</dbReference>
<reference evidence="7" key="1">
    <citation type="submission" date="2021-01" db="UniProtKB">
        <authorList>
            <consortium name="EnsemblMetazoa"/>
        </authorList>
    </citation>
    <scope>IDENTIFICATION</scope>
</reference>
<keyword evidence="3" id="KW-0832">Ubl conjugation</keyword>
<evidence type="ECO:0000256" key="4">
    <source>
        <dbReference type="ARBA" id="ARBA00023054"/>
    </source>
</evidence>
<keyword evidence="8" id="KW-1185">Reference proteome</keyword>
<keyword evidence="2" id="KW-0053">Apoptosis</keyword>
<evidence type="ECO:0000256" key="5">
    <source>
        <dbReference type="SAM" id="Coils"/>
    </source>
</evidence>
<dbReference type="Gene3D" id="2.60.210.10">
    <property type="entry name" value="Apoptosis, Tumor Necrosis Factor Receptor Associated Protein 2, Chain A"/>
    <property type="match status" value="1"/>
</dbReference>